<dbReference type="EMBL" id="JAHKNI010000014">
    <property type="protein sequence ID" value="MBU3066457.1"/>
    <property type="molecule type" value="Genomic_DNA"/>
</dbReference>
<name>A0ABS6B839_9NOCA</name>
<dbReference type="PANTHER" id="PTHR43798:SF33">
    <property type="entry name" value="HYDROLASE, PUTATIVE (AFU_ORTHOLOGUE AFUA_2G14860)-RELATED"/>
    <property type="match status" value="1"/>
</dbReference>
<dbReference type="Pfam" id="PF00561">
    <property type="entry name" value="Abhydrolase_1"/>
    <property type="match status" value="1"/>
</dbReference>
<gene>
    <name evidence="2" type="ORF">KO481_33665</name>
</gene>
<organism evidence="2 3">
    <name type="scientific">Nocardia albiluteola</name>
    <dbReference type="NCBI Taxonomy" id="2842303"/>
    <lineage>
        <taxon>Bacteria</taxon>
        <taxon>Bacillati</taxon>
        <taxon>Actinomycetota</taxon>
        <taxon>Actinomycetes</taxon>
        <taxon>Mycobacteriales</taxon>
        <taxon>Nocardiaceae</taxon>
        <taxon>Nocardia</taxon>
    </lineage>
</organism>
<feature type="domain" description="AB hydrolase-1" evidence="1">
    <location>
        <begin position="21"/>
        <end position="259"/>
    </location>
</feature>
<dbReference type="PRINTS" id="PR00111">
    <property type="entry name" value="ABHYDROLASE"/>
</dbReference>
<keyword evidence="2" id="KW-0378">Hydrolase</keyword>
<comment type="caution">
    <text evidence="2">The sequence shown here is derived from an EMBL/GenBank/DDBJ whole genome shotgun (WGS) entry which is preliminary data.</text>
</comment>
<dbReference type="InterPro" id="IPR050266">
    <property type="entry name" value="AB_hydrolase_sf"/>
</dbReference>
<keyword evidence="3" id="KW-1185">Reference proteome</keyword>
<proteinExistence type="predicted"/>
<dbReference type="InterPro" id="IPR000073">
    <property type="entry name" value="AB_hydrolase_1"/>
</dbReference>
<evidence type="ECO:0000313" key="2">
    <source>
        <dbReference type="EMBL" id="MBU3066457.1"/>
    </source>
</evidence>
<dbReference type="GO" id="GO:0016787">
    <property type="term" value="F:hydrolase activity"/>
    <property type="evidence" value="ECO:0007669"/>
    <property type="project" value="UniProtKB-KW"/>
</dbReference>
<dbReference type="Gene3D" id="3.40.50.1820">
    <property type="entry name" value="alpha/beta hydrolase"/>
    <property type="match status" value="1"/>
</dbReference>
<sequence length="276" mass="29302">MPVFDFHGVPVAYDQAGSGDPILFLHNIGGDRTIWSAQFRALRSTHSVFAMDLFGFGESGIPDSGYTVANYLRLVSEFVADRGLRDITLVGHCFGSALSLLYARENPQRVRSLVLSSPLTAATLRPTSTGWAARAAGRLPMDALAGAVRLPGVAAGLVVRQQLGPRGREMGAEPFSGLARRWSDRRRLLPAAALARDLPRLAELDDFRPGPAFPPIVTIWGADNRILSPRAGARLNATLAPVRAITLPGCGHLVMLEAPETVTAAISSATSSALAG</sequence>
<dbReference type="PANTHER" id="PTHR43798">
    <property type="entry name" value="MONOACYLGLYCEROL LIPASE"/>
    <property type="match status" value="1"/>
</dbReference>
<dbReference type="RefSeq" id="WP_215922527.1">
    <property type="nucleotide sequence ID" value="NZ_JAHKNI010000014.1"/>
</dbReference>
<accession>A0ABS6B839</accession>
<evidence type="ECO:0000259" key="1">
    <source>
        <dbReference type="Pfam" id="PF00561"/>
    </source>
</evidence>
<dbReference type="Proteomes" id="UP000733379">
    <property type="component" value="Unassembled WGS sequence"/>
</dbReference>
<dbReference type="SUPFAM" id="SSF53474">
    <property type="entry name" value="alpha/beta-Hydrolases"/>
    <property type="match status" value="1"/>
</dbReference>
<evidence type="ECO:0000313" key="3">
    <source>
        <dbReference type="Proteomes" id="UP000733379"/>
    </source>
</evidence>
<dbReference type="InterPro" id="IPR029058">
    <property type="entry name" value="AB_hydrolase_fold"/>
</dbReference>
<protein>
    <submittedName>
        <fullName evidence="2">Alpha/beta hydrolase</fullName>
    </submittedName>
</protein>
<reference evidence="2 3" key="1">
    <citation type="submission" date="2021-06" db="EMBL/GenBank/DDBJ databases">
        <title>Actinomycetes sequencing.</title>
        <authorList>
            <person name="Shan Q."/>
        </authorList>
    </citation>
    <scope>NUCLEOTIDE SEQUENCE [LARGE SCALE GENOMIC DNA]</scope>
    <source>
        <strain evidence="2 3">NEAU-G5</strain>
    </source>
</reference>